<reference evidence="3" key="2">
    <citation type="submission" date="2019-09" db="UniProtKB">
        <authorList>
            <consortium name="WormBaseParasite"/>
        </authorList>
    </citation>
    <scope>IDENTIFICATION</scope>
</reference>
<name>A0A183G2F6_HELPZ</name>
<sequence length="126" mass="14440">MAKAAAAKTKNAEMDALYEKLDGPQGEKFAIRLAKARQRVCADIRVAKTVNSADGRVLEVRKRLEGYFKELLNEQFSRREVPGEWPTEGPIPSWTQKDVRNTIRKTKLGKTEKRMKLGIRINKREI</sequence>
<dbReference type="WBParaSite" id="HPBE_0001547401-mRNA-1">
    <property type="protein sequence ID" value="HPBE_0001547401-mRNA-1"/>
    <property type="gene ID" value="HPBE_0001547401"/>
</dbReference>
<evidence type="ECO:0000313" key="1">
    <source>
        <dbReference type="EMBL" id="VDP02888.1"/>
    </source>
</evidence>
<reference evidence="1 2" key="1">
    <citation type="submission" date="2018-11" db="EMBL/GenBank/DDBJ databases">
        <authorList>
            <consortium name="Pathogen Informatics"/>
        </authorList>
    </citation>
    <scope>NUCLEOTIDE SEQUENCE [LARGE SCALE GENOMIC DNA]</scope>
</reference>
<accession>A0A183G2F6</accession>
<evidence type="ECO:0000313" key="3">
    <source>
        <dbReference type="WBParaSite" id="HPBE_0001547401-mRNA-1"/>
    </source>
</evidence>
<gene>
    <name evidence="1" type="ORF">HPBE_LOCUS15473</name>
</gene>
<dbReference type="EMBL" id="UZAH01028872">
    <property type="protein sequence ID" value="VDP02888.1"/>
    <property type="molecule type" value="Genomic_DNA"/>
</dbReference>
<keyword evidence="2" id="KW-1185">Reference proteome</keyword>
<dbReference type="Proteomes" id="UP000050761">
    <property type="component" value="Unassembled WGS sequence"/>
</dbReference>
<organism evidence="2 3">
    <name type="scientific">Heligmosomoides polygyrus</name>
    <name type="common">Parasitic roundworm</name>
    <dbReference type="NCBI Taxonomy" id="6339"/>
    <lineage>
        <taxon>Eukaryota</taxon>
        <taxon>Metazoa</taxon>
        <taxon>Ecdysozoa</taxon>
        <taxon>Nematoda</taxon>
        <taxon>Chromadorea</taxon>
        <taxon>Rhabditida</taxon>
        <taxon>Rhabditina</taxon>
        <taxon>Rhabditomorpha</taxon>
        <taxon>Strongyloidea</taxon>
        <taxon>Heligmosomidae</taxon>
        <taxon>Heligmosomoides</taxon>
    </lineage>
</organism>
<proteinExistence type="predicted"/>
<protein>
    <submittedName>
        <fullName evidence="3">SynN domain-containing protein</fullName>
    </submittedName>
</protein>
<accession>A0A3P8B0B6</accession>
<evidence type="ECO:0000313" key="2">
    <source>
        <dbReference type="Proteomes" id="UP000050761"/>
    </source>
</evidence>
<dbReference type="AlphaFoldDB" id="A0A183G2F6"/>
<dbReference type="OrthoDB" id="418748at2759"/>